<keyword evidence="2" id="KW-1185">Reference proteome</keyword>
<dbReference type="PANTHER" id="PTHR21780">
    <property type="entry name" value="TRANSMEMBRANE PROTEIN 209"/>
    <property type="match status" value="1"/>
</dbReference>
<accession>D2VXB5</accession>
<dbReference type="InParanoid" id="D2VXB5"/>
<gene>
    <name evidence="1" type="ORF">NAEGRDRAFT_73687</name>
</gene>
<name>D2VXB5_NAEGR</name>
<dbReference type="VEuPathDB" id="AmoebaDB:NAEGRDRAFT_73687"/>
<dbReference type="OMA" id="CQPGRNN"/>
<evidence type="ECO:0000313" key="2">
    <source>
        <dbReference type="Proteomes" id="UP000006671"/>
    </source>
</evidence>
<dbReference type="PANTHER" id="PTHR21780:SF0">
    <property type="entry name" value="TRANSMEMBRANE PROTEIN 209"/>
    <property type="match status" value="1"/>
</dbReference>
<dbReference type="EMBL" id="GG738907">
    <property type="protein sequence ID" value="EFC38475.1"/>
    <property type="molecule type" value="Genomic_DNA"/>
</dbReference>
<sequence>MNQFDYLSNRHALLGLKNKEEINDYDYFLYQEYLKQEQERSKQEQLLKKDKNNTVNYDLIFSMDESNNMNMNTNMNINNMNINNMNMNTNMMGGVYNNNMMMMNNMMYDPSSISTSSYLYNSSLQEQQQEQQSLQLQPTQVALQFNINPSIGLSVFDSNSGKLEYRRAPSNQINEDFILNHEQLNQQLNQQYSGNALLLGEQASQALEMLNLTTFTVNNWSENMRKWMIYGVLIPTIKEIDSINLQMHKTIQFNCDFKGYDSFNPLDISPEYQHSIPNSIPHTEDTSKFTLKYVLATLVTQIDQQQQSNNLNGGIGGVGGGFNSGFGFSNGFNQSQPQTNQQKNVEFGNLLRRRLRLERYLSIPNLNLFDSTDKIACRKYVIDRIRSMSKGQFEKPNSRPMLNNSEQFLYEQEIYPTDEEIIVNLFCKFMDFTLDSHGHSSQFSNKYYCDQNIEKKENPHNLFRNRNMLAPGVANAMKKKRGLDKQVPVKKGLYLCKSKVSISHYNVEDDGNLYECQPGRNNVFYALVIFLHLINTKYDGYIDTVALSDLNLSQVIESY</sequence>
<evidence type="ECO:0000313" key="1">
    <source>
        <dbReference type="EMBL" id="EFC38475.1"/>
    </source>
</evidence>
<proteinExistence type="predicted"/>
<dbReference type="AlphaFoldDB" id="D2VXB5"/>
<dbReference type="Proteomes" id="UP000006671">
    <property type="component" value="Unassembled WGS sequence"/>
</dbReference>
<dbReference type="OrthoDB" id="509821at2759"/>
<dbReference type="KEGG" id="ngr:NAEGRDRAFT_73687"/>
<dbReference type="GeneID" id="8853908"/>
<dbReference type="STRING" id="5762.D2VXB5"/>
<dbReference type="Pfam" id="PF09786">
    <property type="entry name" value="CytochromB561_N"/>
    <property type="match status" value="1"/>
</dbReference>
<reference evidence="1 2" key="1">
    <citation type="journal article" date="2010" name="Cell">
        <title>The genome of Naegleria gruberi illuminates early eukaryotic versatility.</title>
        <authorList>
            <person name="Fritz-Laylin L.K."/>
            <person name="Prochnik S.E."/>
            <person name="Ginger M.L."/>
            <person name="Dacks J.B."/>
            <person name="Carpenter M.L."/>
            <person name="Field M.C."/>
            <person name="Kuo A."/>
            <person name="Paredez A."/>
            <person name="Chapman J."/>
            <person name="Pham J."/>
            <person name="Shu S."/>
            <person name="Neupane R."/>
            <person name="Cipriano M."/>
            <person name="Mancuso J."/>
            <person name="Tu H."/>
            <person name="Salamov A."/>
            <person name="Lindquist E."/>
            <person name="Shapiro H."/>
            <person name="Lucas S."/>
            <person name="Grigoriev I.V."/>
            <person name="Cande W.Z."/>
            <person name="Fulton C."/>
            <person name="Rokhsar D.S."/>
            <person name="Dawson S.C."/>
        </authorList>
    </citation>
    <scope>NUCLEOTIDE SEQUENCE [LARGE SCALE GENOMIC DNA]</scope>
    <source>
        <strain evidence="1 2">NEG-M</strain>
    </source>
</reference>
<dbReference type="GO" id="GO:0016020">
    <property type="term" value="C:membrane"/>
    <property type="evidence" value="ECO:0007669"/>
    <property type="project" value="TreeGrafter"/>
</dbReference>
<dbReference type="RefSeq" id="XP_002671219.1">
    <property type="nucleotide sequence ID" value="XM_002671173.1"/>
</dbReference>
<protein>
    <submittedName>
        <fullName evidence="1">Predicted protein</fullName>
    </submittedName>
</protein>
<dbReference type="InterPro" id="IPR019176">
    <property type="entry name" value="Cytochrome_B561-rel"/>
</dbReference>
<organism evidence="2">
    <name type="scientific">Naegleria gruberi</name>
    <name type="common">Amoeba</name>
    <dbReference type="NCBI Taxonomy" id="5762"/>
    <lineage>
        <taxon>Eukaryota</taxon>
        <taxon>Discoba</taxon>
        <taxon>Heterolobosea</taxon>
        <taxon>Tetramitia</taxon>
        <taxon>Eutetramitia</taxon>
        <taxon>Vahlkampfiidae</taxon>
        <taxon>Naegleria</taxon>
    </lineage>
</organism>